<evidence type="ECO:0000313" key="5">
    <source>
        <dbReference type="Proteomes" id="UP000186736"/>
    </source>
</evidence>
<evidence type="ECO:0000256" key="1">
    <source>
        <dbReference type="ARBA" id="ARBA00022723"/>
    </source>
</evidence>
<evidence type="ECO:0000313" key="4">
    <source>
        <dbReference type="EMBL" id="OLS60734.1"/>
    </source>
</evidence>
<dbReference type="Pfam" id="PF02069">
    <property type="entry name" value="Metallothio_Pro"/>
    <property type="match status" value="1"/>
</dbReference>
<evidence type="ECO:0000256" key="2">
    <source>
        <dbReference type="ARBA" id="ARBA00022851"/>
    </source>
</evidence>
<organism evidence="4 5">
    <name type="scientific">Pseudomonas putida</name>
    <name type="common">Arthrobacter siderocapsulatus</name>
    <dbReference type="NCBI Taxonomy" id="303"/>
    <lineage>
        <taxon>Bacteria</taxon>
        <taxon>Pseudomonadati</taxon>
        <taxon>Pseudomonadota</taxon>
        <taxon>Gammaproteobacteria</taxon>
        <taxon>Pseudomonadales</taxon>
        <taxon>Pseudomonadaceae</taxon>
        <taxon>Pseudomonas</taxon>
    </lineage>
</organism>
<dbReference type="AlphaFoldDB" id="A0A1Q9R016"/>
<dbReference type="GO" id="GO:0046872">
    <property type="term" value="F:metal ion binding"/>
    <property type="evidence" value="ECO:0007669"/>
    <property type="project" value="UniProtKB-KW"/>
</dbReference>
<dbReference type="SUPFAM" id="SSF57868">
    <property type="entry name" value="Metallothionein"/>
    <property type="match status" value="1"/>
</dbReference>
<dbReference type="Gene3D" id="2.30.170.10">
    <property type="match status" value="1"/>
</dbReference>
<dbReference type="OrthoDB" id="468089at2"/>
<name>A0A1Q9R016_PSEPU</name>
<keyword evidence="2" id="KW-0480">Metal-thiolate cluster</keyword>
<protein>
    <recommendedName>
        <fullName evidence="6">Metallothionein</fullName>
    </recommendedName>
</protein>
<proteinExistence type="predicted"/>
<keyword evidence="1" id="KW-0479">Metal-binding</keyword>
<dbReference type="RefSeq" id="WP_075805159.1">
    <property type="nucleotide sequence ID" value="NZ_MKZO01000040.1"/>
</dbReference>
<reference evidence="4 5" key="1">
    <citation type="submission" date="2016-10" db="EMBL/GenBank/DDBJ databases">
        <title>Genome Sequence of Pseudomonas putida GM4FR.</title>
        <authorList>
            <person name="Poehlein A."/>
            <person name="Wemheuer F."/>
            <person name="Hollensteiner J."/>
            <person name="Wemheuer B."/>
        </authorList>
    </citation>
    <scope>NUCLEOTIDE SEQUENCE [LARGE SCALE GENOMIC DNA]</scope>
    <source>
        <strain evidence="4 5">GM4FR</strain>
    </source>
</reference>
<dbReference type="InterPro" id="IPR017854">
    <property type="entry name" value="Metalthion_dom_sf"/>
</dbReference>
<dbReference type="Proteomes" id="UP000186736">
    <property type="component" value="Unassembled WGS sequence"/>
</dbReference>
<evidence type="ECO:0000256" key="3">
    <source>
        <dbReference type="SAM" id="MobiDB-lite"/>
    </source>
</evidence>
<feature type="region of interest" description="Disordered" evidence="3">
    <location>
        <begin position="50"/>
        <end position="78"/>
    </location>
</feature>
<accession>A0A1Q9R016</accession>
<evidence type="ECO:0008006" key="6">
    <source>
        <dbReference type="Google" id="ProtNLM"/>
    </source>
</evidence>
<sequence length="78" mass="8137">MSEQHCACPGCTCEVDANAVQVGGEAYCCKACASGHANGEPCRMSECHCGDDKAKQPDEESVDNALEETFPASDPISP</sequence>
<dbReference type="InterPro" id="IPR000518">
    <property type="entry name" value="Metalthion_fam14_prok"/>
</dbReference>
<gene>
    <name evidence="4" type="ORF">PSEMO_44100</name>
</gene>
<dbReference type="EMBL" id="MKZO01000040">
    <property type="protein sequence ID" value="OLS60734.1"/>
    <property type="molecule type" value="Genomic_DNA"/>
</dbReference>
<comment type="caution">
    <text evidence="4">The sequence shown here is derived from an EMBL/GenBank/DDBJ whole genome shotgun (WGS) entry which is preliminary data.</text>
</comment>